<evidence type="ECO:0000313" key="1">
    <source>
        <dbReference type="EMBL" id="QNO43657.1"/>
    </source>
</evidence>
<sequence>MINISSDSNATPIYQTGKESTMVMRTIEIKEIKYEVDKERRGGVISRLKELYRDQLDIFTEGDFVGVRGDLHNYKRRNRILWIMSGGKHGKDLPTG</sequence>
<reference evidence="1" key="1">
    <citation type="submission" date="2020-06" db="EMBL/GenBank/DDBJ databases">
        <title>Unique genomic features of the anaerobic methanotrophic archaea.</title>
        <authorList>
            <person name="Chadwick G.L."/>
            <person name="Skennerton C.T."/>
            <person name="Laso-Perez R."/>
            <person name="Leu A.O."/>
            <person name="Speth D.R."/>
            <person name="Yu H."/>
            <person name="Morgan-Lang C."/>
            <person name="Hatzenpichler R."/>
            <person name="Goudeau D."/>
            <person name="Malmstrom R."/>
            <person name="Brazelton W.J."/>
            <person name="Woyke T."/>
            <person name="Hallam S.J."/>
            <person name="Tyson G.W."/>
            <person name="Wegener G."/>
            <person name="Boetius A."/>
            <person name="Orphan V."/>
        </authorList>
    </citation>
    <scope>NUCLEOTIDE SEQUENCE</scope>
</reference>
<dbReference type="EMBL" id="MT631432">
    <property type="protein sequence ID" value="QNO50361.1"/>
    <property type="molecule type" value="Genomic_DNA"/>
</dbReference>
<evidence type="ECO:0000313" key="2">
    <source>
        <dbReference type="EMBL" id="QNO45115.1"/>
    </source>
</evidence>
<accession>A0A7G9Y6M3</accession>
<gene>
    <name evidence="2" type="ORF">AGMAKMMB_00002</name>
    <name evidence="3" type="ORF">BOLHPIDD_00002</name>
    <name evidence="1" type="ORF">MOOKMAHM_00026</name>
</gene>
<dbReference type="EMBL" id="MT631075">
    <property type="protein sequence ID" value="QNO45115.1"/>
    <property type="molecule type" value="Genomic_DNA"/>
</dbReference>
<dbReference type="AlphaFoldDB" id="A0A7G9Y6M3"/>
<proteinExistence type="predicted"/>
<dbReference type="EMBL" id="MT630848">
    <property type="protein sequence ID" value="QNO43657.1"/>
    <property type="molecule type" value="Genomic_DNA"/>
</dbReference>
<name>A0A7G9Y6M3_9EURY</name>
<protein>
    <submittedName>
        <fullName evidence="1">Uncharacterized protein</fullName>
    </submittedName>
</protein>
<organism evidence="1">
    <name type="scientific">Candidatus Methanogaster sp. ANME-2c ERB4</name>
    <dbReference type="NCBI Taxonomy" id="2759911"/>
    <lineage>
        <taxon>Archaea</taxon>
        <taxon>Methanobacteriati</taxon>
        <taxon>Methanobacteriota</taxon>
        <taxon>Stenosarchaea group</taxon>
        <taxon>Methanomicrobia</taxon>
        <taxon>Methanosarcinales</taxon>
        <taxon>ANME-2 cluster</taxon>
        <taxon>Candidatus Methanogasteraceae</taxon>
        <taxon>Candidatus Methanogaster</taxon>
    </lineage>
</organism>
<evidence type="ECO:0000313" key="3">
    <source>
        <dbReference type="EMBL" id="QNO50361.1"/>
    </source>
</evidence>